<accession>X0VTQ3</accession>
<sequence length="30" mass="3189">ALKNMQDRARAFSRPGSAADIAEAVLGMIK</sequence>
<name>X0VTQ3_9ZZZZ</name>
<dbReference type="EMBL" id="BARS01026733">
    <property type="protein sequence ID" value="GAG03921.1"/>
    <property type="molecule type" value="Genomic_DNA"/>
</dbReference>
<protein>
    <submittedName>
        <fullName evidence="1">Uncharacterized protein</fullName>
    </submittedName>
</protein>
<comment type="caution">
    <text evidence="1">The sequence shown here is derived from an EMBL/GenBank/DDBJ whole genome shotgun (WGS) entry which is preliminary data.</text>
</comment>
<feature type="non-terminal residue" evidence="1">
    <location>
        <position position="1"/>
    </location>
</feature>
<organism evidence="1">
    <name type="scientific">marine sediment metagenome</name>
    <dbReference type="NCBI Taxonomy" id="412755"/>
    <lineage>
        <taxon>unclassified sequences</taxon>
        <taxon>metagenomes</taxon>
        <taxon>ecological metagenomes</taxon>
    </lineage>
</organism>
<dbReference type="AlphaFoldDB" id="X0VTQ3"/>
<gene>
    <name evidence="1" type="ORF">S01H1_42093</name>
</gene>
<reference evidence="1" key="1">
    <citation type="journal article" date="2014" name="Front. Microbiol.">
        <title>High frequency of phylogenetically diverse reductive dehalogenase-homologous genes in deep subseafloor sedimentary metagenomes.</title>
        <authorList>
            <person name="Kawai M."/>
            <person name="Futagami T."/>
            <person name="Toyoda A."/>
            <person name="Takaki Y."/>
            <person name="Nishi S."/>
            <person name="Hori S."/>
            <person name="Arai W."/>
            <person name="Tsubouchi T."/>
            <person name="Morono Y."/>
            <person name="Uchiyama I."/>
            <person name="Ito T."/>
            <person name="Fujiyama A."/>
            <person name="Inagaki F."/>
            <person name="Takami H."/>
        </authorList>
    </citation>
    <scope>NUCLEOTIDE SEQUENCE</scope>
    <source>
        <strain evidence="1">Expedition CK06-06</strain>
    </source>
</reference>
<proteinExistence type="predicted"/>
<evidence type="ECO:0000313" key="1">
    <source>
        <dbReference type="EMBL" id="GAG03921.1"/>
    </source>
</evidence>